<gene>
    <name evidence="1" type="ORF">GTQ38_13785</name>
</gene>
<accession>A0A6L9EEI8</accession>
<comment type="caution">
    <text evidence="1">The sequence shown here is derived from an EMBL/GenBank/DDBJ whole genome shotgun (WGS) entry which is preliminary data.</text>
</comment>
<keyword evidence="2" id="KW-1185">Reference proteome</keyword>
<reference evidence="1 2" key="1">
    <citation type="submission" date="2020-01" db="EMBL/GenBank/DDBJ databases">
        <title>Bacteria diversity of Porities sp.</title>
        <authorList>
            <person name="Wang G."/>
        </authorList>
    </citation>
    <scope>NUCLEOTIDE SEQUENCE [LARGE SCALE GENOMIC DNA]</scope>
    <source>
        <strain evidence="1 2">R33</strain>
    </source>
</reference>
<dbReference type="AlphaFoldDB" id="A0A6L9EEI8"/>
<organism evidence="1 2">
    <name type="scientific">Poritiphilus flavus</name>
    <dbReference type="NCBI Taxonomy" id="2697053"/>
    <lineage>
        <taxon>Bacteria</taxon>
        <taxon>Pseudomonadati</taxon>
        <taxon>Bacteroidota</taxon>
        <taxon>Flavobacteriia</taxon>
        <taxon>Flavobacteriales</taxon>
        <taxon>Flavobacteriaceae</taxon>
        <taxon>Poritiphilus</taxon>
    </lineage>
</organism>
<evidence type="ECO:0000313" key="1">
    <source>
        <dbReference type="EMBL" id="NAS13081.1"/>
    </source>
</evidence>
<proteinExistence type="predicted"/>
<name>A0A6L9EEI8_9FLAO</name>
<sequence>MDFEKLYKELKTEIGSMIKDKFGEESQAISDEVSGFVDDSKDKLKRWAKLFAEGHISKEELNLLLKSQKDLFVIQSLHKAGVSKIALGHFKNKIVTLIFTKLIAFI</sequence>
<dbReference type="Proteomes" id="UP000475249">
    <property type="component" value="Unassembled WGS sequence"/>
</dbReference>
<evidence type="ECO:0000313" key="2">
    <source>
        <dbReference type="Proteomes" id="UP000475249"/>
    </source>
</evidence>
<dbReference type="EMBL" id="WXYO01000006">
    <property type="protein sequence ID" value="NAS13081.1"/>
    <property type="molecule type" value="Genomic_DNA"/>
</dbReference>
<dbReference type="RefSeq" id="WP_161436123.1">
    <property type="nucleotide sequence ID" value="NZ_WXYO01000006.1"/>
</dbReference>
<protein>
    <submittedName>
        <fullName evidence="1">Uncharacterized protein</fullName>
    </submittedName>
</protein>